<dbReference type="AlphaFoldDB" id="A0A2T1C1A2"/>
<dbReference type="PANTHER" id="PTHR47505">
    <property type="entry name" value="DNA UTILIZATION PROTEIN YHGH"/>
    <property type="match status" value="1"/>
</dbReference>
<reference evidence="1 2" key="2">
    <citation type="submission" date="2018-03" db="EMBL/GenBank/DDBJ databases">
        <title>The ancient ancestry and fast evolution of plastids.</title>
        <authorList>
            <person name="Moore K.R."/>
            <person name="Magnabosco C."/>
            <person name="Momper L."/>
            <person name="Gold D.A."/>
            <person name="Bosak T."/>
            <person name="Fournier G.P."/>
        </authorList>
    </citation>
    <scope>NUCLEOTIDE SEQUENCE [LARGE SCALE GENOMIC DNA]</scope>
    <source>
        <strain evidence="1 2">CCAP 1448/3</strain>
    </source>
</reference>
<comment type="caution">
    <text evidence="1">The sequence shown here is derived from an EMBL/GenBank/DDBJ whole genome shotgun (WGS) entry which is preliminary data.</text>
</comment>
<reference evidence="1 2" key="1">
    <citation type="submission" date="2018-02" db="EMBL/GenBank/DDBJ databases">
        <authorList>
            <person name="Cohen D.B."/>
            <person name="Kent A.D."/>
        </authorList>
    </citation>
    <scope>NUCLEOTIDE SEQUENCE [LARGE SCALE GENOMIC DNA]</scope>
    <source>
        <strain evidence="1 2">CCAP 1448/3</strain>
    </source>
</reference>
<evidence type="ECO:0000313" key="1">
    <source>
        <dbReference type="EMBL" id="PSB02050.1"/>
    </source>
</evidence>
<accession>A0A2T1C1A2</accession>
<dbReference type="InterPro" id="IPR051910">
    <property type="entry name" value="ComF/GntX_DNA_util-trans"/>
</dbReference>
<dbReference type="EMBL" id="PVWJ01000076">
    <property type="protein sequence ID" value="PSB02050.1"/>
    <property type="molecule type" value="Genomic_DNA"/>
</dbReference>
<dbReference type="SUPFAM" id="SSF53271">
    <property type="entry name" value="PRTase-like"/>
    <property type="match status" value="1"/>
</dbReference>
<dbReference type="Gene3D" id="3.40.50.2020">
    <property type="match status" value="1"/>
</dbReference>
<keyword evidence="2" id="KW-1185">Reference proteome</keyword>
<proteinExistence type="predicted"/>
<dbReference type="RefSeq" id="WP_106289516.1">
    <property type="nucleotide sequence ID" value="NZ_CAWNTC010000103.1"/>
</dbReference>
<dbReference type="OrthoDB" id="9779910at2"/>
<dbReference type="PANTHER" id="PTHR47505:SF1">
    <property type="entry name" value="DNA UTILIZATION PROTEIN YHGH"/>
    <property type="match status" value="1"/>
</dbReference>
<dbReference type="Proteomes" id="UP000238762">
    <property type="component" value="Unassembled WGS sequence"/>
</dbReference>
<evidence type="ECO:0000313" key="2">
    <source>
        <dbReference type="Proteomes" id="UP000238762"/>
    </source>
</evidence>
<protein>
    <submittedName>
        <fullName evidence="1">ComF family protein</fullName>
    </submittedName>
</protein>
<dbReference type="InterPro" id="IPR029057">
    <property type="entry name" value="PRTase-like"/>
</dbReference>
<gene>
    <name evidence="1" type="ORF">C7B64_15240</name>
</gene>
<organism evidence="1 2">
    <name type="scientific">Merismopedia glauca CCAP 1448/3</name>
    <dbReference type="NCBI Taxonomy" id="1296344"/>
    <lineage>
        <taxon>Bacteria</taxon>
        <taxon>Bacillati</taxon>
        <taxon>Cyanobacteriota</taxon>
        <taxon>Cyanophyceae</taxon>
        <taxon>Synechococcales</taxon>
        <taxon>Merismopediaceae</taxon>
        <taxon>Merismopedia</taxon>
    </lineage>
</organism>
<name>A0A2T1C1A2_9CYAN</name>
<sequence>MQTLLNIFLASRCPLCDRSANKLLCQYCEKQLESCQLENPQELWKGNLPVFVWGNYEGALKRAIASLKYDNKPEIGQLLGEWLGRSWLNSNLQKSKQKLVVVPIPLHSDKLRQRGYNQAAIIADTFAQITRLPYKERGLIRNRDTKAQFGLSIAQRQDNLANAFSLGKDFQKLPVGTQVLLIDDIYTTGATTQAAAQILRQSGITVLGLGAIATPQKPPKDTQP</sequence>